<dbReference type="InterPro" id="IPR001451">
    <property type="entry name" value="Hexapep"/>
</dbReference>
<accession>A0A8D4VU43</accession>
<dbReference type="CDD" id="cd04645">
    <property type="entry name" value="LbH_gamma_CA_like"/>
    <property type="match status" value="1"/>
</dbReference>
<name>A0A8D4VU43_9GAMM</name>
<keyword evidence="2" id="KW-1185">Reference proteome</keyword>
<dbReference type="InterPro" id="IPR047324">
    <property type="entry name" value="LbH_gamma_CA-like"/>
</dbReference>
<dbReference type="KEGG" id="moz:MoryE10_31500"/>
<reference evidence="1" key="1">
    <citation type="submission" date="2019-06" db="EMBL/GenBank/DDBJ databases">
        <title>Complete genome sequence of Methylogaea oryzae strain JCM16910.</title>
        <authorList>
            <person name="Asakawa S."/>
        </authorList>
    </citation>
    <scope>NUCLEOTIDE SEQUENCE</scope>
    <source>
        <strain evidence="1">E10</strain>
    </source>
</reference>
<dbReference type="EMBL" id="AP019782">
    <property type="protein sequence ID" value="BBL72544.1"/>
    <property type="molecule type" value="Genomic_DNA"/>
</dbReference>
<dbReference type="InterPro" id="IPR050484">
    <property type="entry name" value="Transf_Hexapept/Carb_Anhydrase"/>
</dbReference>
<protein>
    <submittedName>
        <fullName evidence="1">Gamma carbonic anhydrase family protein</fullName>
    </submittedName>
</protein>
<evidence type="ECO:0000313" key="1">
    <source>
        <dbReference type="EMBL" id="BBL72544.1"/>
    </source>
</evidence>
<gene>
    <name evidence="1" type="ORF">MoryE10_31500</name>
</gene>
<evidence type="ECO:0000313" key="2">
    <source>
        <dbReference type="Proteomes" id="UP000824988"/>
    </source>
</evidence>
<sequence length="181" mass="19473">MTIRAFGDKRPSLGQLNYVDDSAVVIGDVHLGNHVSIWPTAVVRGDVERIDIGEATNIQDGSVLHVSHHSPYSNGSYPLKIGRGVTVGHKAVLHGCTVGDYCLIGIGALVMDGAVIEDEVMLGAGALVPPGKRLESGHLYVGAPARQARPLKEEEKQFLRYSAQHYVHLKDEHLKHQGSAS</sequence>
<dbReference type="Proteomes" id="UP000824988">
    <property type="component" value="Chromosome"/>
</dbReference>
<dbReference type="AlphaFoldDB" id="A0A8D4VU43"/>
<dbReference type="RefSeq" id="WP_221047621.1">
    <property type="nucleotide sequence ID" value="NZ_AP019782.1"/>
</dbReference>
<dbReference type="PANTHER" id="PTHR13061">
    <property type="entry name" value="DYNACTIN SUBUNIT P25"/>
    <property type="match status" value="1"/>
</dbReference>
<dbReference type="Pfam" id="PF00132">
    <property type="entry name" value="Hexapep"/>
    <property type="match status" value="1"/>
</dbReference>
<proteinExistence type="predicted"/>
<dbReference type="PANTHER" id="PTHR13061:SF56">
    <property type="entry name" value="PROTEIN YRDA"/>
    <property type="match status" value="1"/>
</dbReference>
<organism evidence="1 2">
    <name type="scientific">Methylogaea oryzae</name>
    <dbReference type="NCBI Taxonomy" id="1295382"/>
    <lineage>
        <taxon>Bacteria</taxon>
        <taxon>Pseudomonadati</taxon>
        <taxon>Pseudomonadota</taxon>
        <taxon>Gammaproteobacteria</taxon>
        <taxon>Methylococcales</taxon>
        <taxon>Methylococcaceae</taxon>
        <taxon>Methylogaea</taxon>
    </lineage>
</organism>